<organism evidence="2 3">
    <name type="scientific">Eubacterium oxidoreducens</name>
    <dbReference type="NCBI Taxonomy" id="1732"/>
    <lineage>
        <taxon>Bacteria</taxon>
        <taxon>Bacillati</taxon>
        <taxon>Bacillota</taxon>
        <taxon>Clostridia</taxon>
        <taxon>Eubacteriales</taxon>
        <taxon>Eubacteriaceae</taxon>
        <taxon>Eubacterium</taxon>
    </lineage>
</organism>
<evidence type="ECO:0000256" key="1">
    <source>
        <dbReference type="SAM" id="Phobius"/>
    </source>
</evidence>
<keyword evidence="1" id="KW-0472">Membrane</keyword>
<dbReference type="STRING" id="1732.SAMN02910417_01887"/>
<evidence type="ECO:0000313" key="3">
    <source>
        <dbReference type="Proteomes" id="UP000199228"/>
    </source>
</evidence>
<name>A0A1G6BXN9_EUBOX</name>
<evidence type="ECO:0000313" key="2">
    <source>
        <dbReference type="EMBL" id="SDB25368.1"/>
    </source>
</evidence>
<dbReference type="EMBL" id="FMXR01000013">
    <property type="protein sequence ID" value="SDB25368.1"/>
    <property type="molecule type" value="Genomic_DNA"/>
</dbReference>
<dbReference type="RefSeq" id="WP_176762358.1">
    <property type="nucleotide sequence ID" value="NZ_FMXR01000013.1"/>
</dbReference>
<gene>
    <name evidence="2" type="ORF">SAMN02910417_01887</name>
</gene>
<accession>A0A1G6BXN9</accession>
<dbReference type="Proteomes" id="UP000199228">
    <property type="component" value="Unassembled WGS sequence"/>
</dbReference>
<reference evidence="2 3" key="1">
    <citation type="submission" date="2016-10" db="EMBL/GenBank/DDBJ databases">
        <authorList>
            <person name="de Groot N.N."/>
        </authorList>
    </citation>
    <scope>NUCLEOTIDE SEQUENCE [LARGE SCALE GENOMIC DNA]</scope>
    <source>
        <strain evidence="2 3">DSM 3217</strain>
    </source>
</reference>
<dbReference type="AlphaFoldDB" id="A0A1G6BXN9"/>
<proteinExistence type="predicted"/>
<keyword evidence="3" id="KW-1185">Reference proteome</keyword>
<sequence>MNIDWVVVVCTIAVVAMGILAFCLEYGIGVEKDKKDETQKIEDDSSMVSKK</sequence>
<protein>
    <submittedName>
        <fullName evidence="2">Uncharacterized protein</fullName>
    </submittedName>
</protein>
<keyword evidence="1" id="KW-1133">Transmembrane helix</keyword>
<keyword evidence="1" id="KW-0812">Transmembrane</keyword>
<feature type="transmembrane region" description="Helical" evidence="1">
    <location>
        <begin position="6"/>
        <end position="28"/>
    </location>
</feature>